<feature type="compositionally biased region" description="Acidic residues" evidence="3">
    <location>
        <begin position="122"/>
        <end position="131"/>
    </location>
</feature>
<feature type="compositionally biased region" description="Low complexity" evidence="3">
    <location>
        <begin position="195"/>
        <end position="206"/>
    </location>
</feature>
<organism evidence="4 5">
    <name type="scientific">Aldrovandia affinis</name>
    <dbReference type="NCBI Taxonomy" id="143900"/>
    <lineage>
        <taxon>Eukaryota</taxon>
        <taxon>Metazoa</taxon>
        <taxon>Chordata</taxon>
        <taxon>Craniata</taxon>
        <taxon>Vertebrata</taxon>
        <taxon>Euteleostomi</taxon>
        <taxon>Actinopterygii</taxon>
        <taxon>Neopterygii</taxon>
        <taxon>Teleostei</taxon>
        <taxon>Notacanthiformes</taxon>
        <taxon>Halosauridae</taxon>
        <taxon>Aldrovandia</taxon>
    </lineage>
</organism>
<gene>
    <name evidence="4" type="ORF">AAFF_G00331550</name>
</gene>
<sequence length="348" mass="36928">MPSKPPTLAYRLTRPSLVKQPRPVLAGKARAEQQQARSGSRDSLVTPPITPDPPGETEIAPAPEGHAAVTRELEPSARYLGEVLEDMSLSSTSSLERNDTSEEYLDDFDNLGDGGLLLFPGPDDDADDDDGLLQPEPRSDDNTPSNGPHGTRLCSFLTDSVDWAAMGLTGVKDDLGVPRCRGDQAESPDADFPHGSSLDLSPSDSSGGTYMWDEEGLEPLGTTTLPCGSYDSDLNSLDILNNLDNLESCDLEDDDLMLDVDLPEDGSLRSDADGMSHFERADRGPGRATGGGGSIAGAERTTSTTTTGAAAAVFSSLTGSWIRGRAGPALVSCRSRRGTTATWRRWTT</sequence>
<evidence type="ECO:0000256" key="1">
    <source>
        <dbReference type="ARBA" id="ARBA00010949"/>
    </source>
</evidence>
<feature type="region of interest" description="Disordered" evidence="3">
    <location>
        <begin position="174"/>
        <end position="206"/>
    </location>
</feature>
<accession>A0AAD7SLM7</accession>
<name>A0AAD7SLM7_9TELE</name>
<feature type="compositionally biased region" description="Polar residues" evidence="3">
    <location>
        <begin position="32"/>
        <end position="43"/>
    </location>
</feature>
<keyword evidence="5" id="KW-1185">Reference proteome</keyword>
<evidence type="ECO:0000313" key="5">
    <source>
        <dbReference type="Proteomes" id="UP001221898"/>
    </source>
</evidence>
<dbReference type="PANTHER" id="PTHR22461:SF2">
    <property type="entry name" value="SERINE-RICH COILED-COIL DOMAIN-CONTAINING PROTEIN 2"/>
    <property type="match status" value="1"/>
</dbReference>
<dbReference type="GO" id="GO:0001578">
    <property type="term" value="P:microtubule bundle formation"/>
    <property type="evidence" value="ECO:0007669"/>
    <property type="project" value="TreeGrafter"/>
</dbReference>
<dbReference type="Proteomes" id="UP001221898">
    <property type="component" value="Unassembled WGS sequence"/>
</dbReference>
<dbReference type="AlphaFoldDB" id="A0AAD7SLM7"/>
<comment type="caution">
    <text evidence="4">The sequence shown here is derived from an EMBL/GenBank/DDBJ whole genome shotgun (WGS) entry which is preliminary data.</text>
</comment>
<dbReference type="EMBL" id="JAINUG010000051">
    <property type="protein sequence ID" value="KAJ8404768.1"/>
    <property type="molecule type" value="Genomic_DNA"/>
</dbReference>
<evidence type="ECO:0000256" key="3">
    <source>
        <dbReference type="SAM" id="MobiDB-lite"/>
    </source>
</evidence>
<feature type="region of interest" description="Disordered" evidence="3">
    <location>
        <begin position="1"/>
        <end position="67"/>
    </location>
</feature>
<comment type="similarity">
    <text evidence="1">Belongs to the CCSER family.</text>
</comment>
<dbReference type="GO" id="GO:0008017">
    <property type="term" value="F:microtubule binding"/>
    <property type="evidence" value="ECO:0007669"/>
    <property type="project" value="TreeGrafter"/>
</dbReference>
<proteinExistence type="inferred from homology"/>
<protein>
    <submittedName>
        <fullName evidence="4">Uncharacterized protein</fullName>
    </submittedName>
</protein>
<dbReference type="GO" id="GO:0015630">
    <property type="term" value="C:microtubule cytoskeleton"/>
    <property type="evidence" value="ECO:0007669"/>
    <property type="project" value="TreeGrafter"/>
</dbReference>
<dbReference type="PANTHER" id="PTHR22461">
    <property type="entry name" value="SERINE-RICH COILED-COIL DOMAIN-CONTAINING PROTEIN 2-RELATED"/>
    <property type="match status" value="1"/>
</dbReference>
<feature type="region of interest" description="Disordered" evidence="3">
    <location>
        <begin position="87"/>
        <end position="151"/>
    </location>
</feature>
<feature type="compositionally biased region" description="Low complexity" evidence="3">
    <location>
        <begin position="296"/>
        <end position="306"/>
    </location>
</feature>
<evidence type="ECO:0000256" key="2">
    <source>
        <dbReference type="ARBA" id="ARBA00023054"/>
    </source>
</evidence>
<feature type="compositionally biased region" description="Acidic residues" evidence="3">
    <location>
        <begin position="101"/>
        <end position="110"/>
    </location>
</feature>
<keyword evidence="2" id="KW-0175">Coiled coil</keyword>
<evidence type="ECO:0000313" key="4">
    <source>
        <dbReference type="EMBL" id="KAJ8404768.1"/>
    </source>
</evidence>
<feature type="region of interest" description="Disordered" evidence="3">
    <location>
        <begin position="267"/>
        <end position="306"/>
    </location>
</feature>
<dbReference type="InterPro" id="IPR029627">
    <property type="entry name" value="CCSER"/>
</dbReference>
<reference evidence="4" key="1">
    <citation type="journal article" date="2023" name="Science">
        <title>Genome structures resolve the early diversification of teleost fishes.</title>
        <authorList>
            <person name="Parey E."/>
            <person name="Louis A."/>
            <person name="Montfort J."/>
            <person name="Bouchez O."/>
            <person name="Roques C."/>
            <person name="Iampietro C."/>
            <person name="Lluch J."/>
            <person name="Castinel A."/>
            <person name="Donnadieu C."/>
            <person name="Desvignes T."/>
            <person name="Floi Bucao C."/>
            <person name="Jouanno E."/>
            <person name="Wen M."/>
            <person name="Mejri S."/>
            <person name="Dirks R."/>
            <person name="Jansen H."/>
            <person name="Henkel C."/>
            <person name="Chen W.J."/>
            <person name="Zahm M."/>
            <person name="Cabau C."/>
            <person name="Klopp C."/>
            <person name="Thompson A.W."/>
            <person name="Robinson-Rechavi M."/>
            <person name="Braasch I."/>
            <person name="Lecointre G."/>
            <person name="Bobe J."/>
            <person name="Postlethwait J.H."/>
            <person name="Berthelot C."/>
            <person name="Roest Crollius H."/>
            <person name="Guiguen Y."/>
        </authorList>
    </citation>
    <scope>NUCLEOTIDE SEQUENCE</scope>
    <source>
        <strain evidence="4">NC1722</strain>
    </source>
</reference>
<feature type="compositionally biased region" description="Basic and acidic residues" evidence="3">
    <location>
        <begin position="267"/>
        <end position="285"/>
    </location>
</feature>
<feature type="compositionally biased region" description="Basic and acidic residues" evidence="3">
    <location>
        <begin position="174"/>
        <end position="184"/>
    </location>
</feature>